<dbReference type="GeneID" id="19957654"/>
<evidence type="ECO:0000256" key="12">
    <source>
        <dbReference type="PROSITE-ProRule" id="PRU01094"/>
    </source>
</evidence>
<dbReference type="Pfam" id="PF13499">
    <property type="entry name" value="EF-hand_7"/>
    <property type="match status" value="1"/>
</dbReference>
<feature type="domain" description="Letm1 RBD" evidence="16">
    <location>
        <begin position="274"/>
        <end position="489"/>
    </location>
</feature>
<keyword evidence="4" id="KW-0050">Antiport</keyword>
<dbReference type="PROSITE" id="PS00018">
    <property type="entry name" value="EF_HAND_1"/>
    <property type="match status" value="2"/>
</dbReference>
<dbReference type="CDD" id="cd00051">
    <property type="entry name" value="EFh"/>
    <property type="match status" value="1"/>
</dbReference>
<protein>
    <recommendedName>
        <fullName evidence="3">Mitochondrial proton/calcium exchanger protein</fullName>
    </recommendedName>
    <alternativeName>
        <fullName evidence="11">Leucine zipper-EF-hand-containing transmembrane protein 1</fullName>
    </alternativeName>
</protein>
<comment type="subcellular location">
    <subcellularLocation>
        <location evidence="1">Mitochondrion inner membrane</location>
        <topology evidence="1">Single-pass membrane protein</topology>
    </subcellularLocation>
</comment>
<evidence type="ECO:0000313" key="17">
    <source>
        <dbReference type="EMBL" id="EQC25204.1"/>
    </source>
</evidence>
<keyword evidence="10 14" id="KW-0472">Membrane</keyword>
<evidence type="ECO:0000256" key="5">
    <source>
        <dbReference type="ARBA" id="ARBA00022692"/>
    </source>
</evidence>
<dbReference type="InParanoid" id="T0PIK0"/>
<dbReference type="GO" id="GO:0043022">
    <property type="term" value="F:ribosome binding"/>
    <property type="evidence" value="ECO:0007669"/>
    <property type="project" value="InterPro"/>
</dbReference>
<dbReference type="InterPro" id="IPR033122">
    <property type="entry name" value="LETM1-like_RBD"/>
</dbReference>
<dbReference type="Proteomes" id="UP000030762">
    <property type="component" value="Unassembled WGS sequence"/>
</dbReference>
<evidence type="ECO:0000256" key="8">
    <source>
        <dbReference type="ARBA" id="ARBA00022989"/>
    </source>
</evidence>
<keyword evidence="6" id="KW-0999">Mitochondrion inner membrane</keyword>
<evidence type="ECO:0000256" key="1">
    <source>
        <dbReference type="ARBA" id="ARBA00004434"/>
    </source>
</evidence>
<keyword evidence="9 12" id="KW-0496">Mitochondrion</keyword>
<dbReference type="GO" id="GO:0005743">
    <property type="term" value="C:mitochondrial inner membrane"/>
    <property type="evidence" value="ECO:0007669"/>
    <property type="project" value="UniProtKB-SubCell"/>
</dbReference>
<dbReference type="STRING" id="1156394.T0PIK0"/>
<dbReference type="GO" id="GO:0030003">
    <property type="term" value="P:intracellular monoatomic cation homeostasis"/>
    <property type="evidence" value="ECO:0007669"/>
    <property type="project" value="TreeGrafter"/>
</dbReference>
<dbReference type="EMBL" id="JH767294">
    <property type="protein sequence ID" value="EQC25204.1"/>
    <property type="molecule type" value="Genomic_DNA"/>
</dbReference>
<name>T0PIK0_SAPDV</name>
<keyword evidence="5 14" id="KW-0812">Transmembrane</keyword>
<dbReference type="AlphaFoldDB" id="T0PIK0"/>
<feature type="domain" description="EF-hand" evidence="15">
    <location>
        <begin position="704"/>
        <end position="739"/>
    </location>
</feature>
<evidence type="ECO:0000256" key="10">
    <source>
        <dbReference type="ARBA" id="ARBA00023136"/>
    </source>
</evidence>
<dbReference type="RefSeq" id="XP_008621375.1">
    <property type="nucleotide sequence ID" value="XM_008623153.1"/>
</dbReference>
<evidence type="ECO:0000256" key="6">
    <source>
        <dbReference type="ARBA" id="ARBA00022792"/>
    </source>
</evidence>
<dbReference type="VEuPathDB" id="FungiDB:SDRG_16927"/>
<dbReference type="PROSITE" id="PS50222">
    <property type="entry name" value="EF_HAND_2"/>
    <property type="match status" value="2"/>
</dbReference>
<keyword evidence="18" id="KW-1185">Reference proteome</keyword>
<feature type="domain" description="EF-hand" evidence="15">
    <location>
        <begin position="667"/>
        <end position="702"/>
    </location>
</feature>
<evidence type="ECO:0000256" key="9">
    <source>
        <dbReference type="ARBA" id="ARBA00023128"/>
    </source>
</evidence>
<dbReference type="InterPro" id="IPR044202">
    <property type="entry name" value="LETM1/MDM38-like"/>
</dbReference>
<dbReference type="PANTHER" id="PTHR14009:SF1">
    <property type="entry name" value="MITOCHONDRIAL PROTON_CALCIUM EXCHANGER PROTEIN"/>
    <property type="match status" value="1"/>
</dbReference>
<reference evidence="17 18" key="1">
    <citation type="submission" date="2012-04" db="EMBL/GenBank/DDBJ databases">
        <title>The Genome Sequence of Saprolegnia declina VS20.</title>
        <authorList>
            <consortium name="The Broad Institute Genome Sequencing Platform"/>
            <person name="Russ C."/>
            <person name="Nusbaum C."/>
            <person name="Tyler B."/>
            <person name="van West P."/>
            <person name="Dieguez-Uribeondo J."/>
            <person name="de Bruijn I."/>
            <person name="Tripathy S."/>
            <person name="Jiang R."/>
            <person name="Young S.K."/>
            <person name="Zeng Q."/>
            <person name="Gargeya S."/>
            <person name="Fitzgerald M."/>
            <person name="Haas B."/>
            <person name="Abouelleil A."/>
            <person name="Alvarado L."/>
            <person name="Arachchi H.M."/>
            <person name="Berlin A."/>
            <person name="Chapman S.B."/>
            <person name="Goldberg J."/>
            <person name="Griggs A."/>
            <person name="Gujja S."/>
            <person name="Hansen M."/>
            <person name="Howarth C."/>
            <person name="Imamovic A."/>
            <person name="Larimer J."/>
            <person name="McCowen C."/>
            <person name="Montmayeur A."/>
            <person name="Murphy C."/>
            <person name="Neiman D."/>
            <person name="Pearson M."/>
            <person name="Priest M."/>
            <person name="Roberts A."/>
            <person name="Saif S."/>
            <person name="Shea T."/>
            <person name="Sisk P."/>
            <person name="Sykes S."/>
            <person name="Wortman J."/>
            <person name="Nusbaum C."/>
            <person name="Birren B."/>
        </authorList>
    </citation>
    <scope>NUCLEOTIDE SEQUENCE [LARGE SCALE GENOMIC DNA]</scope>
    <source>
        <strain evidence="17 18">VS20</strain>
    </source>
</reference>
<evidence type="ECO:0000259" key="16">
    <source>
        <dbReference type="PROSITE" id="PS51758"/>
    </source>
</evidence>
<dbReference type="SMART" id="SM00054">
    <property type="entry name" value="EFh"/>
    <property type="match status" value="2"/>
</dbReference>
<dbReference type="Pfam" id="PF07766">
    <property type="entry name" value="LETM1_RBD"/>
    <property type="match status" value="1"/>
</dbReference>
<evidence type="ECO:0000313" key="18">
    <source>
        <dbReference type="Proteomes" id="UP000030762"/>
    </source>
</evidence>
<evidence type="ECO:0000256" key="3">
    <source>
        <dbReference type="ARBA" id="ARBA00020557"/>
    </source>
</evidence>
<keyword evidence="4" id="KW-0813">Transport</keyword>
<gene>
    <name evidence="17" type="ORF">SDRG_16927</name>
</gene>
<dbReference type="Gene3D" id="1.10.238.10">
    <property type="entry name" value="EF-hand"/>
    <property type="match status" value="1"/>
</dbReference>
<evidence type="ECO:0000259" key="15">
    <source>
        <dbReference type="PROSITE" id="PS50222"/>
    </source>
</evidence>
<comment type="similarity">
    <text evidence="2">Belongs to the LETM1 family.</text>
</comment>
<accession>T0PIK0</accession>
<evidence type="ECO:0000256" key="2">
    <source>
        <dbReference type="ARBA" id="ARBA00009584"/>
    </source>
</evidence>
<evidence type="ECO:0000256" key="14">
    <source>
        <dbReference type="SAM" id="Phobius"/>
    </source>
</evidence>
<dbReference type="GO" id="GO:0015297">
    <property type="term" value="F:antiporter activity"/>
    <property type="evidence" value="ECO:0007669"/>
    <property type="project" value="UniProtKB-KW"/>
</dbReference>
<evidence type="ECO:0000256" key="13">
    <source>
        <dbReference type="SAM" id="MobiDB-lite"/>
    </source>
</evidence>
<keyword evidence="7" id="KW-0106">Calcium</keyword>
<feature type="transmembrane region" description="Helical" evidence="14">
    <location>
        <begin position="228"/>
        <end position="251"/>
    </location>
</feature>
<dbReference type="PANTHER" id="PTHR14009">
    <property type="entry name" value="LEUCINE ZIPPER-EF-HAND CONTAINING TRANSMEMBRANE PROTEIN"/>
    <property type="match status" value="1"/>
</dbReference>
<evidence type="ECO:0000256" key="11">
    <source>
        <dbReference type="ARBA" id="ARBA00031360"/>
    </source>
</evidence>
<evidence type="ECO:0000256" key="4">
    <source>
        <dbReference type="ARBA" id="ARBA00022449"/>
    </source>
</evidence>
<dbReference type="GO" id="GO:0005509">
    <property type="term" value="F:calcium ion binding"/>
    <property type="evidence" value="ECO:0007669"/>
    <property type="project" value="InterPro"/>
</dbReference>
<dbReference type="OrthoDB" id="275278at2759"/>
<dbReference type="SUPFAM" id="SSF47473">
    <property type="entry name" value="EF-hand"/>
    <property type="match status" value="1"/>
</dbReference>
<dbReference type="eggNOG" id="KOG1043">
    <property type="taxonomic scope" value="Eukaryota"/>
</dbReference>
<dbReference type="PROSITE" id="PS51758">
    <property type="entry name" value="LETM1_RBD"/>
    <property type="match status" value="1"/>
</dbReference>
<keyword evidence="8 14" id="KW-1133">Transmembrane helix</keyword>
<feature type="region of interest" description="Disordered" evidence="13">
    <location>
        <begin position="518"/>
        <end position="542"/>
    </location>
</feature>
<dbReference type="InterPro" id="IPR018247">
    <property type="entry name" value="EF_Hand_1_Ca_BS"/>
</dbReference>
<organism evidence="17 18">
    <name type="scientific">Saprolegnia diclina (strain VS20)</name>
    <dbReference type="NCBI Taxonomy" id="1156394"/>
    <lineage>
        <taxon>Eukaryota</taxon>
        <taxon>Sar</taxon>
        <taxon>Stramenopiles</taxon>
        <taxon>Oomycota</taxon>
        <taxon>Saprolegniomycetes</taxon>
        <taxon>Saprolegniales</taxon>
        <taxon>Saprolegniaceae</taxon>
        <taxon>Saprolegnia</taxon>
    </lineage>
</organism>
<sequence length="779" mass="88440">MLRAALTKSVPRRQTPTWAHAAFSAMPTSSEREDKLRITPRQFALQEAAHGLSLASSAALVAVTPRLHYAHATSPFTHARFMSTDAKKPNVTLRRRNSSFIHEQEDRLDKALEKVGERGFQVKDLQNLDEKISQKAMSFVKNSPSMALSAAKTLKEWVRLCIQEPARVQAWLKETKEHIGHELKHYWIGTKLLYADVSTSTRILRRVLKGNALSRRERKQLQRTVADLLRLVPFAFFVVVPFMELLLPFALKMFPNMLPSTYKHDFQREEDMKRQLQLRVSLAEFLQETVKDVMQDTRDTEGLTEEKRATAKEVMSFIERAQRGEPLSSEETLKIAYLFNDEVTLDNISRPQLVGMCRYMGVNPYGNDNFLRFQLRMKIRALKKDDQEIIWEGLDSLNKEELQIACMERGMRATGLTKAGYVKQMRQWLDLSINKNVPASLLILSRAMNITSVDNPEAALAASLSSMDEEVVTEVALAAKQPASSGAATTADKLQLKELQLESIRYQNEMIADEEKLREEAKKRSDDEATKKQEDHETKQLEQEKIEMDNLLEASLDQSRVAEIKNLSETLPAERVSSVDAMPSSVLEQERKLTLEEVSALESLAFKSLVEKERQVMAKMKIDKSAMDVQGLLAAGRIGAVKENKTADLMLKKLDSMLSKLEVELDKVDKDVGDRLNILDRDSDGVVDVTEFKTAVMTILRKNKTEEAAEWIVSQIDEDKDGKISLEELVNWVEQKRDLLEATGELSPHRDETLDQDILKEVTTLKRTESKKGTPAPTN</sequence>
<dbReference type="InterPro" id="IPR002048">
    <property type="entry name" value="EF_hand_dom"/>
</dbReference>
<proteinExistence type="inferred from homology"/>
<dbReference type="InterPro" id="IPR011992">
    <property type="entry name" value="EF-hand-dom_pair"/>
</dbReference>
<dbReference type="OMA" id="QNEMIAD"/>
<evidence type="ECO:0000256" key="7">
    <source>
        <dbReference type="ARBA" id="ARBA00022837"/>
    </source>
</evidence>